<gene>
    <name evidence="1" type="ORF">Amon02_000305300</name>
</gene>
<evidence type="ECO:0000313" key="2">
    <source>
        <dbReference type="Proteomes" id="UP001165064"/>
    </source>
</evidence>
<comment type="caution">
    <text evidence="1">The sequence shown here is derived from an EMBL/GenBank/DDBJ whole genome shotgun (WGS) entry which is preliminary data.</text>
</comment>
<proteinExistence type="predicted"/>
<dbReference type="EMBL" id="BSXS01001866">
    <property type="protein sequence ID" value="GME77485.1"/>
    <property type="molecule type" value="Genomic_DNA"/>
</dbReference>
<name>A0ACB5SZV3_AMBMO</name>
<sequence>MAENGDADNDDEANSSSSANATDTVDEEDNTAPEEHILPDEATEKGRMPVATLLRKVMYCNFRVALVSVKHLIETITSIEPGKHSKSDKISVKKCLETLIKYFLNHDQWCLRFRKDKALTRPSSQSIEVFHNLIKHPSNGMGGRTTLTVFLWFCTLRKIMKKFSWDWETDHRYKTTNRIRFRKFIYQCNNINQPTKWFWNYNSN</sequence>
<organism evidence="1 2">
    <name type="scientific">Ambrosiozyma monospora</name>
    <name type="common">Yeast</name>
    <name type="synonym">Endomycopsis monosporus</name>
    <dbReference type="NCBI Taxonomy" id="43982"/>
    <lineage>
        <taxon>Eukaryota</taxon>
        <taxon>Fungi</taxon>
        <taxon>Dikarya</taxon>
        <taxon>Ascomycota</taxon>
        <taxon>Saccharomycotina</taxon>
        <taxon>Pichiomycetes</taxon>
        <taxon>Pichiales</taxon>
        <taxon>Pichiaceae</taxon>
        <taxon>Ambrosiozyma</taxon>
    </lineage>
</organism>
<protein>
    <submittedName>
        <fullName evidence="1">Unnamed protein product</fullName>
    </submittedName>
</protein>
<accession>A0ACB5SZV3</accession>
<evidence type="ECO:0000313" key="1">
    <source>
        <dbReference type="EMBL" id="GME77485.1"/>
    </source>
</evidence>
<keyword evidence="2" id="KW-1185">Reference proteome</keyword>
<dbReference type="Proteomes" id="UP001165064">
    <property type="component" value="Unassembled WGS sequence"/>
</dbReference>
<reference evidence="1" key="1">
    <citation type="submission" date="2023-04" db="EMBL/GenBank/DDBJ databases">
        <title>Ambrosiozyma monospora NBRC 10751.</title>
        <authorList>
            <person name="Ichikawa N."/>
            <person name="Sato H."/>
            <person name="Tonouchi N."/>
        </authorList>
    </citation>
    <scope>NUCLEOTIDE SEQUENCE</scope>
    <source>
        <strain evidence="1">NBRC 10751</strain>
    </source>
</reference>